<evidence type="ECO:0000313" key="2">
    <source>
        <dbReference type="Proteomes" id="UP001454036"/>
    </source>
</evidence>
<sequence>MCQRLEIEHRFAPVCLPNIRQISYEKDHNNTRMRELLDFGDEGRDRAIAKMQKYKQTMARFYNRRVRNRQVVADDLVLRMYKASRARDINKLNPKWEGPYRVTKVVGPGNYILEELSGKKIEHIWHGIYLKKYCV</sequence>
<dbReference type="Proteomes" id="UP001454036">
    <property type="component" value="Unassembled WGS sequence"/>
</dbReference>
<accession>A0AAV3RG18</accession>
<keyword evidence="2" id="KW-1185">Reference proteome</keyword>
<gene>
    <name evidence="1" type="ORF">LIER_28538</name>
</gene>
<dbReference type="AlphaFoldDB" id="A0AAV3RG18"/>
<reference evidence="1 2" key="1">
    <citation type="submission" date="2024-01" db="EMBL/GenBank/DDBJ databases">
        <title>The complete chloroplast genome sequence of Lithospermum erythrorhizon: insights into the phylogenetic relationship among Boraginaceae species and the maternal lineages of purple gromwells.</title>
        <authorList>
            <person name="Okada T."/>
            <person name="Watanabe K."/>
        </authorList>
    </citation>
    <scope>NUCLEOTIDE SEQUENCE [LARGE SCALE GENOMIC DNA]</scope>
</reference>
<protein>
    <submittedName>
        <fullName evidence="1">Uncharacterized protein</fullName>
    </submittedName>
</protein>
<proteinExistence type="predicted"/>
<name>A0AAV3RG18_LITER</name>
<dbReference type="EMBL" id="BAABME010009540">
    <property type="protein sequence ID" value="GAA0175349.1"/>
    <property type="molecule type" value="Genomic_DNA"/>
</dbReference>
<evidence type="ECO:0000313" key="1">
    <source>
        <dbReference type="EMBL" id="GAA0175349.1"/>
    </source>
</evidence>
<organism evidence="1 2">
    <name type="scientific">Lithospermum erythrorhizon</name>
    <name type="common">Purple gromwell</name>
    <name type="synonym">Lithospermum officinale var. erythrorhizon</name>
    <dbReference type="NCBI Taxonomy" id="34254"/>
    <lineage>
        <taxon>Eukaryota</taxon>
        <taxon>Viridiplantae</taxon>
        <taxon>Streptophyta</taxon>
        <taxon>Embryophyta</taxon>
        <taxon>Tracheophyta</taxon>
        <taxon>Spermatophyta</taxon>
        <taxon>Magnoliopsida</taxon>
        <taxon>eudicotyledons</taxon>
        <taxon>Gunneridae</taxon>
        <taxon>Pentapetalae</taxon>
        <taxon>asterids</taxon>
        <taxon>lamiids</taxon>
        <taxon>Boraginales</taxon>
        <taxon>Boraginaceae</taxon>
        <taxon>Boraginoideae</taxon>
        <taxon>Lithospermeae</taxon>
        <taxon>Lithospermum</taxon>
    </lineage>
</organism>
<comment type="caution">
    <text evidence="1">The sequence shown here is derived from an EMBL/GenBank/DDBJ whole genome shotgun (WGS) entry which is preliminary data.</text>
</comment>